<reference evidence="10" key="1">
    <citation type="submission" date="2019-06" db="EMBL/GenBank/DDBJ databases">
        <title>Gordonia isolated from sludge of a wastewater treatment plant.</title>
        <authorList>
            <person name="Tamura T."/>
            <person name="Aoyama K."/>
            <person name="Kang Y."/>
            <person name="Saito S."/>
            <person name="Akiyama N."/>
            <person name="Yazawa K."/>
            <person name="Gonoi T."/>
            <person name="Mikami Y."/>
        </authorList>
    </citation>
    <scope>NUCLEOTIDE SEQUENCE [LARGE SCALE GENOMIC DNA]</scope>
    <source>
        <strain evidence="10">NBRC 107697</strain>
    </source>
</reference>
<keyword evidence="5 7" id="KW-1133">Transmembrane helix</keyword>
<evidence type="ECO:0000256" key="5">
    <source>
        <dbReference type="ARBA" id="ARBA00022989"/>
    </source>
</evidence>
<feature type="transmembrane region" description="Helical" evidence="7">
    <location>
        <begin position="275"/>
        <end position="294"/>
    </location>
</feature>
<dbReference type="EMBL" id="BJOU01000017">
    <property type="protein sequence ID" value="GED99260.1"/>
    <property type="molecule type" value="Genomic_DNA"/>
</dbReference>
<evidence type="ECO:0000256" key="7">
    <source>
        <dbReference type="SAM" id="Phobius"/>
    </source>
</evidence>
<dbReference type="InterPro" id="IPR050171">
    <property type="entry name" value="MFS_Transporters"/>
</dbReference>
<dbReference type="Pfam" id="PF07690">
    <property type="entry name" value="MFS_1"/>
    <property type="match status" value="1"/>
</dbReference>
<dbReference type="PANTHER" id="PTHR23517">
    <property type="entry name" value="RESISTANCE PROTEIN MDTM, PUTATIVE-RELATED-RELATED"/>
    <property type="match status" value="1"/>
</dbReference>
<keyword evidence="6 7" id="KW-0472">Membrane</keyword>
<comment type="caution">
    <text evidence="9">The sequence shown here is derived from an EMBL/GenBank/DDBJ whole genome shotgun (WGS) entry which is preliminary data.</text>
</comment>
<dbReference type="SUPFAM" id="SSF103473">
    <property type="entry name" value="MFS general substrate transporter"/>
    <property type="match status" value="1"/>
</dbReference>
<feature type="transmembrane region" description="Helical" evidence="7">
    <location>
        <begin position="339"/>
        <end position="360"/>
    </location>
</feature>
<dbReference type="AlphaFoldDB" id="A0A7I9V2F6"/>
<evidence type="ECO:0000313" key="10">
    <source>
        <dbReference type="Proteomes" id="UP000444980"/>
    </source>
</evidence>
<protein>
    <submittedName>
        <fullName evidence="9">MFS transporter</fullName>
    </submittedName>
</protein>
<feature type="domain" description="Major facilitator superfamily (MFS) profile" evidence="8">
    <location>
        <begin position="10"/>
        <end position="393"/>
    </location>
</feature>
<dbReference type="Gene3D" id="1.20.1250.20">
    <property type="entry name" value="MFS general substrate transporter like domains"/>
    <property type="match status" value="1"/>
</dbReference>
<dbReference type="InterPro" id="IPR011701">
    <property type="entry name" value="MFS"/>
</dbReference>
<dbReference type="InterPro" id="IPR036259">
    <property type="entry name" value="MFS_trans_sf"/>
</dbReference>
<keyword evidence="4 7" id="KW-0812">Transmembrane</keyword>
<feature type="transmembrane region" description="Helical" evidence="7">
    <location>
        <begin position="245"/>
        <end position="263"/>
    </location>
</feature>
<feature type="transmembrane region" description="Helical" evidence="7">
    <location>
        <begin position="212"/>
        <end position="233"/>
    </location>
</feature>
<feature type="transmembrane region" description="Helical" evidence="7">
    <location>
        <begin position="77"/>
        <end position="100"/>
    </location>
</feature>
<evidence type="ECO:0000256" key="3">
    <source>
        <dbReference type="ARBA" id="ARBA00022475"/>
    </source>
</evidence>
<feature type="transmembrane region" description="Helical" evidence="7">
    <location>
        <begin position="366"/>
        <end position="387"/>
    </location>
</feature>
<evidence type="ECO:0000256" key="6">
    <source>
        <dbReference type="ARBA" id="ARBA00023136"/>
    </source>
</evidence>
<keyword evidence="2" id="KW-0813">Transport</keyword>
<evidence type="ECO:0000256" key="2">
    <source>
        <dbReference type="ARBA" id="ARBA00022448"/>
    </source>
</evidence>
<feature type="transmembrane region" description="Helical" evidence="7">
    <location>
        <begin position="136"/>
        <end position="160"/>
    </location>
</feature>
<dbReference type="PROSITE" id="PS00216">
    <property type="entry name" value="SUGAR_TRANSPORT_1"/>
    <property type="match status" value="1"/>
</dbReference>
<dbReference type="OrthoDB" id="3177957at2"/>
<evidence type="ECO:0000313" key="9">
    <source>
        <dbReference type="EMBL" id="GED99260.1"/>
    </source>
</evidence>
<dbReference type="Proteomes" id="UP000444980">
    <property type="component" value="Unassembled WGS sequence"/>
</dbReference>
<dbReference type="RefSeq" id="WP_161928559.1">
    <property type="nucleotide sequence ID" value="NZ_BJOU01000017.1"/>
</dbReference>
<evidence type="ECO:0000259" key="8">
    <source>
        <dbReference type="PROSITE" id="PS50850"/>
    </source>
</evidence>
<comment type="subcellular location">
    <subcellularLocation>
        <location evidence="1">Cell membrane</location>
        <topology evidence="1">Multi-pass membrane protein</topology>
    </subcellularLocation>
</comment>
<keyword evidence="10" id="KW-1185">Reference proteome</keyword>
<gene>
    <name evidence="9" type="ORF">nbrc107697_32990</name>
</gene>
<name>A0A7I9V2F6_9ACTN</name>
<proteinExistence type="predicted"/>
<dbReference type="PANTHER" id="PTHR23517:SF3">
    <property type="entry name" value="INTEGRAL MEMBRANE TRANSPORT PROTEIN"/>
    <property type="match status" value="1"/>
</dbReference>
<dbReference type="GO" id="GO:0022857">
    <property type="term" value="F:transmembrane transporter activity"/>
    <property type="evidence" value="ECO:0007669"/>
    <property type="project" value="InterPro"/>
</dbReference>
<dbReference type="PROSITE" id="PS50850">
    <property type="entry name" value="MFS"/>
    <property type="match status" value="1"/>
</dbReference>
<dbReference type="InterPro" id="IPR020846">
    <property type="entry name" value="MFS_dom"/>
</dbReference>
<dbReference type="GO" id="GO:0005886">
    <property type="term" value="C:plasma membrane"/>
    <property type="evidence" value="ECO:0007669"/>
    <property type="project" value="UniProtKB-SubCell"/>
</dbReference>
<keyword evidence="3" id="KW-1003">Cell membrane</keyword>
<evidence type="ECO:0000256" key="4">
    <source>
        <dbReference type="ARBA" id="ARBA00022692"/>
    </source>
</evidence>
<feature type="transmembrane region" description="Helical" evidence="7">
    <location>
        <begin position="43"/>
        <end position="65"/>
    </location>
</feature>
<accession>A0A7I9V2F6</accession>
<sequence length="408" mass="42005">MTSAQHPQRWAFGFLLALLALALGVSGLPSPLYPIYQSQWHLSPLTITIVFAVYALGALGSALTVGPISDSIGRKPVLIAALTAILVGLGLFLVAGQAWHLEIARFLHGAAIGAITVVSGAALLDVRPHDGARNGMLSGVALNVGIAITALGSAAAAQWSSIPLRLPFAIVAAVVAVMMVALLVLVEPHQDRTGERIRIAAPAVPSSIRADFSFSGIGIFTSWSVLGVFLSLYPALTQRATGHTSVMFVGVVISAMAAASALSQWLSGRFNPRSTAIVGNLGMIVALGCAVWALDTGATWFIIADSVVLGAAFGLAFGGSLRHLNQVTPADARGAVMSAYYLLGYLAMAIPTITAGALASRFGTEAIFPWFVLVVALAALGAAVIGLRGVRDRPVVITEVSPPCGVSG</sequence>
<feature type="transmembrane region" description="Helical" evidence="7">
    <location>
        <begin position="166"/>
        <end position="186"/>
    </location>
</feature>
<dbReference type="InterPro" id="IPR005829">
    <property type="entry name" value="Sugar_transporter_CS"/>
</dbReference>
<feature type="transmembrane region" description="Helical" evidence="7">
    <location>
        <begin position="106"/>
        <end position="124"/>
    </location>
</feature>
<feature type="transmembrane region" description="Helical" evidence="7">
    <location>
        <begin position="300"/>
        <end position="318"/>
    </location>
</feature>
<evidence type="ECO:0000256" key="1">
    <source>
        <dbReference type="ARBA" id="ARBA00004651"/>
    </source>
</evidence>
<organism evidence="9 10">
    <name type="scientific">Gordonia crocea</name>
    <dbReference type="NCBI Taxonomy" id="589162"/>
    <lineage>
        <taxon>Bacteria</taxon>
        <taxon>Bacillati</taxon>
        <taxon>Actinomycetota</taxon>
        <taxon>Actinomycetes</taxon>
        <taxon>Mycobacteriales</taxon>
        <taxon>Gordoniaceae</taxon>
        <taxon>Gordonia</taxon>
    </lineage>
</organism>